<dbReference type="Pfam" id="PF00126">
    <property type="entry name" value="HTH_1"/>
    <property type="match status" value="1"/>
</dbReference>
<evidence type="ECO:0000256" key="4">
    <source>
        <dbReference type="ARBA" id="ARBA00023163"/>
    </source>
</evidence>
<dbReference type="PANTHER" id="PTHR30346:SF17">
    <property type="entry name" value="LYSR FAMILY TRANSCRIPTIONAL REGULATOR"/>
    <property type="match status" value="1"/>
</dbReference>
<feature type="domain" description="HTH lysR-type" evidence="5">
    <location>
        <begin position="2"/>
        <end position="59"/>
    </location>
</feature>
<keyword evidence="4" id="KW-0804">Transcription</keyword>
<name>A0A849P3F6_9BURK</name>
<proteinExistence type="inferred from homology"/>
<dbReference type="RefSeq" id="WP_171679295.1">
    <property type="nucleotide sequence ID" value="NZ_JABGBN010000001.1"/>
</dbReference>
<comment type="similarity">
    <text evidence="1">Belongs to the LysR transcriptional regulatory family.</text>
</comment>
<dbReference type="Proteomes" id="UP000537862">
    <property type="component" value="Unassembled WGS sequence"/>
</dbReference>
<sequence>MLNLRKLKYFVTLVEKKSFTKAAETLRIAQPALSKHIKELEDFLEVELIVRNSRPMELTDAGDFFYGKSKSLLAAATEAVVMTKKIGGMDKDKVVTIAFVASSLYTALPTVFKTVKEELQDVDIHLQEMTTMAQIAGLKAGTIDVGFGRLQLHDASVSSEVLFEEGLYVAIPNHMTELLDKEEGIRLVDLVEVPLIVFPEHPRPSFADIVLRVFQSVGLKPQKVIQTRELQLALGLVAAGEGVCIVPASFEKLQRSDITYLPLTEAAAKVHVVMNTRAFDKSPIVQQIKDIAKSVYRAEE</sequence>
<dbReference type="AlphaFoldDB" id="A0A849P3F6"/>
<evidence type="ECO:0000256" key="3">
    <source>
        <dbReference type="ARBA" id="ARBA00023125"/>
    </source>
</evidence>
<dbReference type="SUPFAM" id="SSF46785">
    <property type="entry name" value="Winged helix' DNA-binding domain"/>
    <property type="match status" value="1"/>
</dbReference>
<dbReference type="PRINTS" id="PR00039">
    <property type="entry name" value="HTHLYSR"/>
</dbReference>
<dbReference type="InterPro" id="IPR005119">
    <property type="entry name" value="LysR_subst-bd"/>
</dbReference>
<dbReference type="SUPFAM" id="SSF53850">
    <property type="entry name" value="Periplasmic binding protein-like II"/>
    <property type="match status" value="1"/>
</dbReference>
<dbReference type="GO" id="GO:0003700">
    <property type="term" value="F:DNA-binding transcription factor activity"/>
    <property type="evidence" value="ECO:0007669"/>
    <property type="project" value="InterPro"/>
</dbReference>
<evidence type="ECO:0000256" key="1">
    <source>
        <dbReference type="ARBA" id="ARBA00009437"/>
    </source>
</evidence>
<dbReference type="GO" id="GO:0003677">
    <property type="term" value="F:DNA binding"/>
    <property type="evidence" value="ECO:0007669"/>
    <property type="project" value="UniProtKB-KW"/>
</dbReference>
<accession>A0A849P3F6</accession>
<dbReference type="InterPro" id="IPR000847">
    <property type="entry name" value="LysR_HTH_N"/>
</dbReference>
<dbReference type="InterPro" id="IPR036390">
    <property type="entry name" value="WH_DNA-bd_sf"/>
</dbReference>
<keyword evidence="7" id="KW-1185">Reference proteome</keyword>
<dbReference type="Pfam" id="PF03466">
    <property type="entry name" value="LysR_substrate"/>
    <property type="match status" value="1"/>
</dbReference>
<evidence type="ECO:0000313" key="6">
    <source>
        <dbReference type="EMBL" id="NOL50583.1"/>
    </source>
</evidence>
<dbReference type="FunFam" id="1.10.10.10:FF:000001">
    <property type="entry name" value="LysR family transcriptional regulator"/>
    <property type="match status" value="1"/>
</dbReference>
<protein>
    <submittedName>
        <fullName evidence="6">LysR family transcriptional regulator</fullName>
    </submittedName>
</protein>
<gene>
    <name evidence="6" type="ORF">HKX39_00135</name>
</gene>
<dbReference type="PANTHER" id="PTHR30346">
    <property type="entry name" value="TRANSCRIPTIONAL DUAL REGULATOR HCAR-RELATED"/>
    <property type="match status" value="1"/>
</dbReference>
<dbReference type="Gene3D" id="1.10.10.10">
    <property type="entry name" value="Winged helix-like DNA-binding domain superfamily/Winged helix DNA-binding domain"/>
    <property type="match status" value="1"/>
</dbReference>
<dbReference type="Gene3D" id="3.40.190.10">
    <property type="entry name" value="Periplasmic binding protein-like II"/>
    <property type="match status" value="2"/>
</dbReference>
<organism evidence="6 7">
    <name type="scientific">Pelistega suis</name>
    <dbReference type="NCBI Taxonomy" id="1631957"/>
    <lineage>
        <taxon>Bacteria</taxon>
        <taxon>Pseudomonadati</taxon>
        <taxon>Pseudomonadota</taxon>
        <taxon>Betaproteobacteria</taxon>
        <taxon>Burkholderiales</taxon>
        <taxon>Alcaligenaceae</taxon>
        <taxon>Pelistega</taxon>
    </lineage>
</organism>
<dbReference type="EMBL" id="JABGBN010000001">
    <property type="protein sequence ID" value="NOL50583.1"/>
    <property type="molecule type" value="Genomic_DNA"/>
</dbReference>
<evidence type="ECO:0000313" key="7">
    <source>
        <dbReference type="Proteomes" id="UP000537862"/>
    </source>
</evidence>
<dbReference type="GO" id="GO:0032993">
    <property type="term" value="C:protein-DNA complex"/>
    <property type="evidence" value="ECO:0007669"/>
    <property type="project" value="TreeGrafter"/>
</dbReference>
<keyword evidence="3" id="KW-0238">DNA-binding</keyword>
<evidence type="ECO:0000259" key="5">
    <source>
        <dbReference type="PROSITE" id="PS50931"/>
    </source>
</evidence>
<dbReference type="PROSITE" id="PS50931">
    <property type="entry name" value="HTH_LYSR"/>
    <property type="match status" value="1"/>
</dbReference>
<keyword evidence="2" id="KW-0805">Transcription regulation</keyword>
<dbReference type="InterPro" id="IPR036388">
    <property type="entry name" value="WH-like_DNA-bd_sf"/>
</dbReference>
<reference evidence="6 7" key="1">
    <citation type="submission" date="2020-05" db="EMBL/GenBank/DDBJ databases">
        <authorList>
            <person name="Niu N."/>
        </authorList>
    </citation>
    <scope>NUCLEOTIDE SEQUENCE [LARGE SCALE GENOMIC DNA]</scope>
    <source>
        <strain evidence="6 7">3340-03</strain>
    </source>
</reference>
<evidence type="ECO:0000256" key="2">
    <source>
        <dbReference type="ARBA" id="ARBA00023015"/>
    </source>
</evidence>
<comment type="caution">
    <text evidence="6">The sequence shown here is derived from an EMBL/GenBank/DDBJ whole genome shotgun (WGS) entry which is preliminary data.</text>
</comment>